<dbReference type="EMBL" id="QGKX02000996">
    <property type="protein sequence ID" value="KAF3554383.1"/>
    <property type="molecule type" value="Genomic_DNA"/>
</dbReference>
<name>A0A8S9QPL6_BRACR</name>
<organism evidence="2 3">
    <name type="scientific">Brassica cretica</name>
    <name type="common">Mustard</name>
    <dbReference type="NCBI Taxonomy" id="69181"/>
    <lineage>
        <taxon>Eukaryota</taxon>
        <taxon>Viridiplantae</taxon>
        <taxon>Streptophyta</taxon>
        <taxon>Embryophyta</taxon>
        <taxon>Tracheophyta</taxon>
        <taxon>Spermatophyta</taxon>
        <taxon>Magnoliopsida</taxon>
        <taxon>eudicotyledons</taxon>
        <taxon>Gunneridae</taxon>
        <taxon>Pentapetalae</taxon>
        <taxon>rosids</taxon>
        <taxon>malvids</taxon>
        <taxon>Brassicales</taxon>
        <taxon>Brassicaceae</taxon>
        <taxon>Brassiceae</taxon>
        <taxon>Brassica</taxon>
    </lineage>
</organism>
<feature type="compositionally biased region" description="Polar residues" evidence="1">
    <location>
        <begin position="40"/>
        <end position="52"/>
    </location>
</feature>
<comment type="caution">
    <text evidence="2">The sequence shown here is derived from an EMBL/GenBank/DDBJ whole genome shotgun (WGS) entry which is preliminary data.</text>
</comment>
<gene>
    <name evidence="2" type="ORF">F2Q69_00013226</name>
</gene>
<evidence type="ECO:0000313" key="3">
    <source>
        <dbReference type="Proteomes" id="UP000712600"/>
    </source>
</evidence>
<protein>
    <submittedName>
        <fullName evidence="2">Uncharacterized protein</fullName>
    </submittedName>
</protein>
<dbReference type="Proteomes" id="UP000712600">
    <property type="component" value="Unassembled WGS sequence"/>
</dbReference>
<reference evidence="2" key="1">
    <citation type="submission" date="2019-12" db="EMBL/GenBank/DDBJ databases">
        <title>Genome sequencing and annotation of Brassica cretica.</title>
        <authorList>
            <person name="Studholme D.J."/>
            <person name="Sarris P."/>
        </authorList>
    </citation>
    <scope>NUCLEOTIDE SEQUENCE</scope>
    <source>
        <strain evidence="2">PFS-109/04</strain>
        <tissue evidence="2">Leaf</tissue>
    </source>
</reference>
<feature type="region of interest" description="Disordered" evidence="1">
    <location>
        <begin position="32"/>
        <end position="56"/>
    </location>
</feature>
<proteinExistence type="predicted"/>
<dbReference type="AlphaFoldDB" id="A0A8S9QPL6"/>
<evidence type="ECO:0000313" key="2">
    <source>
        <dbReference type="EMBL" id="KAF3554383.1"/>
    </source>
</evidence>
<accession>A0A8S9QPL6</accession>
<evidence type="ECO:0000256" key="1">
    <source>
        <dbReference type="SAM" id="MobiDB-lite"/>
    </source>
</evidence>
<sequence length="81" mass="9143">MAVKSLEMMKYVSVDKLHHVWPVSMIGNDTVDVSGRPTLGSRNTSDQLTPKTENTDAPIGYHSRLFNLTSNTDSWFVPEKY</sequence>